<gene>
    <name evidence="1" type="ORF">GMARGA_LOCUS38872</name>
</gene>
<feature type="non-terminal residue" evidence="1">
    <location>
        <position position="1"/>
    </location>
</feature>
<accession>A0ABN7X4E0</accession>
<dbReference type="Gene3D" id="3.30.420.10">
    <property type="entry name" value="Ribonuclease H-like superfamily/Ribonuclease H"/>
    <property type="match status" value="1"/>
</dbReference>
<dbReference type="InterPro" id="IPR036397">
    <property type="entry name" value="RNaseH_sf"/>
</dbReference>
<evidence type="ECO:0000313" key="2">
    <source>
        <dbReference type="Proteomes" id="UP000789901"/>
    </source>
</evidence>
<reference evidence="1 2" key="1">
    <citation type="submission" date="2021-06" db="EMBL/GenBank/DDBJ databases">
        <authorList>
            <person name="Kallberg Y."/>
            <person name="Tangrot J."/>
            <person name="Rosling A."/>
        </authorList>
    </citation>
    <scope>NUCLEOTIDE SEQUENCE [LARGE SCALE GENOMIC DNA]</scope>
    <source>
        <strain evidence="1 2">120-4 pot B 10/14</strain>
    </source>
</reference>
<feature type="non-terminal residue" evidence="1">
    <location>
        <position position="119"/>
    </location>
</feature>
<sequence length="119" mass="13823">LGFLKSTVHDTVNHYNETSSDHPSKCPGHQEVLSEHDKHALVYIANNNCRALLAIITNEMNLHLWMTLTTRTTRKYLYDLVTEKYHREYINMTMKYGGGSVMFWSCFSWWGVGPLVEVK</sequence>
<comment type="caution">
    <text evidence="1">The sequence shown here is derived from an EMBL/GenBank/DDBJ whole genome shotgun (WGS) entry which is preliminary data.</text>
</comment>
<name>A0ABN7X4E0_GIGMA</name>
<keyword evidence="2" id="KW-1185">Reference proteome</keyword>
<dbReference type="EMBL" id="CAJVQB010089532">
    <property type="protein sequence ID" value="CAG8847841.1"/>
    <property type="molecule type" value="Genomic_DNA"/>
</dbReference>
<evidence type="ECO:0000313" key="1">
    <source>
        <dbReference type="EMBL" id="CAG8847841.1"/>
    </source>
</evidence>
<dbReference type="Proteomes" id="UP000789901">
    <property type="component" value="Unassembled WGS sequence"/>
</dbReference>
<protein>
    <submittedName>
        <fullName evidence="1">29681_t:CDS:1</fullName>
    </submittedName>
</protein>
<organism evidence="1 2">
    <name type="scientific">Gigaspora margarita</name>
    <dbReference type="NCBI Taxonomy" id="4874"/>
    <lineage>
        <taxon>Eukaryota</taxon>
        <taxon>Fungi</taxon>
        <taxon>Fungi incertae sedis</taxon>
        <taxon>Mucoromycota</taxon>
        <taxon>Glomeromycotina</taxon>
        <taxon>Glomeromycetes</taxon>
        <taxon>Diversisporales</taxon>
        <taxon>Gigasporaceae</taxon>
        <taxon>Gigaspora</taxon>
    </lineage>
</organism>
<proteinExistence type="predicted"/>